<comment type="caution">
    <text evidence="2">The sequence shown here is derived from an EMBL/GenBank/DDBJ whole genome shotgun (WGS) entry which is preliminary data.</text>
</comment>
<organism evidence="2 3">
    <name type="scientific">Saponaria officinalis</name>
    <name type="common">Common soapwort</name>
    <name type="synonym">Lychnis saponaria</name>
    <dbReference type="NCBI Taxonomy" id="3572"/>
    <lineage>
        <taxon>Eukaryota</taxon>
        <taxon>Viridiplantae</taxon>
        <taxon>Streptophyta</taxon>
        <taxon>Embryophyta</taxon>
        <taxon>Tracheophyta</taxon>
        <taxon>Spermatophyta</taxon>
        <taxon>Magnoliopsida</taxon>
        <taxon>eudicotyledons</taxon>
        <taxon>Gunneridae</taxon>
        <taxon>Pentapetalae</taxon>
        <taxon>Caryophyllales</taxon>
        <taxon>Caryophyllaceae</taxon>
        <taxon>Caryophylleae</taxon>
        <taxon>Saponaria</taxon>
    </lineage>
</organism>
<gene>
    <name evidence="2" type="ORF">RND81_12G092200</name>
</gene>
<name>A0AAW1H8E4_SAPOF</name>
<proteinExistence type="predicted"/>
<reference evidence="2" key="1">
    <citation type="submission" date="2024-03" db="EMBL/GenBank/DDBJ databases">
        <title>WGS assembly of Saponaria officinalis var. Norfolk2.</title>
        <authorList>
            <person name="Jenkins J."/>
            <person name="Shu S."/>
            <person name="Grimwood J."/>
            <person name="Barry K."/>
            <person name="Goodstein D."/>
            <person name="Schmutz J."/>
            <person name="Leebens-Mack J."/>
            <person name="Osbourn A."/>
        </authorList>
    </citation>
    <scope>NUCLEOTIDE SEQUENCE [LARGE SCALE GENOMIC DNA]</scope>
    <source>
        <strain evidence="2">JIC</strain>
    </source>
</reference>
<dbReference type="PANTHER" id="PTHR33240:SF15">
    <property type="entry name" value="GAG-PRO-LIKE PROTEIN"/>
    <property type="match status" value="1"/>
</dbReference>
<dbReference type="SUPFAM" id="SSF50630">
    <property type="entry name" value="Acid proteases"/>
    <property type="match status" value="1"/>
</dbReference>
<dbReference type="Gene3D" id="2.40.70.10">
    <property type="entry name" value="Acid Proteases"/>
    <property type="match status" value="1"/>
</dbReference>
<dbReference type="Proteomes" id="UP001443914">
    <property type="component" value="Unassembled WGS sequence"/>
</dbReference>
<feature type="compositionally biased region" description="Low complexity" evidence="1">
    <location>
        <begin position="38"/>
        <end position="49"/>
    </location>
</feature>
<dbReference type="AlphaFoldDB" id="A0AAW1H8E4"/>
<protein>
    <submittedName>
        <fullName evidence="2">Uncharacterized protein</fullName>
    </submittedName>
</protein>
<dbReference type="InterPro" id="IPR021109">
    <property type="entry name" value="Peptidase_aspartic_dom_sf"/>
</dbReference>
<dbReference type="CDD" id="cd00303">
    <property type="entry name" value="retropepsin_like"/>
    <property type="match status" value="1"/>
</dbReference>
<evidence type="ECO:0000256" key="1">
    <source>
        <dbReference type="SAM" id="MobiDB-lite"/>
    </source>
</evidence>
<sequence length="254" mass="27986">MNEPTEAPPKKTVPNNDIGKAVVEEGATPVAPPQTGATSSSITTSTPSTHGKEDVLQKQLLKKKAYVSALKKTATLPNTSPDQIVNHIARDWLPNAIAFSDEDLPPLCPTHNLALYINVESKRKSLPVTLIDNGSAMNVLPLDMAYQLGLEDKDLIPCNEGVRSFDGTRQNIKGTITLYIKTGPIERHADFQVIDIAPSYNMLLGRPWIYSVQAITYTLHQKVKLPLDGKIFTSEASNFREILEQQRQTEKKAT</sequence>
<evidence type="ECO:0000313" key="2">
    <source>
        <dbReference type="EMBL" id="KAK9672316.1"/>
    </source>
</evidence>
<feature type="region of interest" description="Disordered" evidence="1">
    <location>
        <begin position="1"/>
        <end position="54"/>
    </location>
</feature>
<keyword evidence="3" id="KW-1185">Reference proteome</keyword>
<accession>A0AAW1H8E4</accession>
<dbReference type="PANTHER" id="PTHR33240">
    <property type="entry name" value="OS08G0508500 PROTEIN"/>
    <property type="match status" value="1"/>
</dbReference>
<evidence type="ECO:0000313" key="3">
    <source>
        <dbReference type="Proteomes" id="UP001443914"/>
    </source>
</evidence>
<dbReference type="EMBL" id="JBDFQZ010000012">
    <property type="protein sequence ID" value="KAK9672316.1"/>
    <property type="molecule type" value="Genomic_DNA"/>
</dbReference>